<feature type="domain" description="SAP" evidence="2">
    <location>
        <begin position="102"/>
        <end position="136"/>
    </location>
</feature>
<feature type="region of interest" description="Disordered" evidence="1">
    <location>
        <begin position="56"/>
        <end position="92"/>
    </location>
</feature>
<gene>
    <name evidence="3" type="ORF">ACHAXA_002363</name>
</gene>
<evidence type="ECO:0000256" key="1">
    <source>
        <dbReference type="SAM" id="MobiDB-lite"/>
    </source>
</evidence>
<dbReference type="PROSITE" id="PS50800">
    <property type="entry name" value="SAP"/>
    <property type="match status" value="1"/>
</dbReference>
<comment type="caution">
    <text evidence="3">The sequence shown here is derived from an EMBL/GenBank/DDBJ whole genome shotgun (WGS) entry which is preliminary data.</text>
</comment>
<evidence type="ECO:0000259" key="2">
    <source>
        <dbReference type="PROSITE" id="PS50800"/>
    </source>
</evidence>
<feature type="region of interest" description="Disordered" evidence="1">
    <location>
        <begin position="328"/>
        <end position="350"/>
    </location>
</feature>
<name>A0ABD3SSE6_9STRA</name>
<evidence type="ECO:0000313" key="4">
    <source>
        <dbReference type="Proteomes" id="UP001530377"/>
    </source>
</evidence>
<accession>A0ABD3SSE6</accession>
<evidence type="ECO:0000313" key="3">
    <source>
        <dbReference type="EMBL" id="KAL3827128.1"/>
    </source>
</evidence>
<keyword evidence="4" id="KW-1185">Reference proteome</keyword>
<dbReference type="Pfam" id="PF02037">
    <property type="entry name" value="SAP"/>
    <property type="match status" value="1"/>
</dbReference>
<dbReference type="PROSITE" id="PS51257">
    <property type="entry name" value="PROKAR_LIPOPROTEIN"/>
    <property type="match status" value="1"/>
</dbReference>
<organism evidence="3 4">
    <name type="scientific">Cyclostephanos tholiformis</name>
    <dbReference type="NCBI Taxonomy" id="382380"/>
    <lineage>
        <taxon>Eukaryota</taxon>
        <taxon>Sar</taxon>
        <taxon>Stramenopiles</taxon>
        <taxon>Ochrophyta</taxon>
        <taxon>Bacillariophyta</taxon>
        <taxon>Coscinodiscophyceae</taxon>
        <taxon>Thalassiosirophycidae</taxon>
        <taxon>Stephanodiscales</taxon>
        <taxon>Stephanodiscaceae</taxon>
        <taxon>Cyclostephanos</taxon>
    </lineage>
</organism>
<dbReference type="EMBL" id="JALLPB020000008">
    <property type="protein sequence ID" value="KAL3827128.1"/>
    <property type="molecule type" value="Genomic_DNA"/>
</dbReference>
<dbReference type="AlphaFoldDB" id="A0ABD3SSE6"/>
<reference evidence="3 4" key="1">
    <citation type="submission" date="2024-10" db="EMBL/GenBank/DDBJ databases">
        <title>Updated reference genomes for cyclostephanoid diatoms.</title>
        <authorList>
            <person name="Roberts W.R."/>
            <person name="Alverson A.J."/>
        </authorList>
    </citation>
    <scope>NUCLEOTIDE SEQUENCE [LARGE SCALE GENOMIC DNA]</scope>
    <source>
        <strain evidence="3 4">AJA228-03</strain>
    </source>
</reference>
<dbReference type="InterPro" id="IPR003034">
    <property type="entry name" value="SAP_dom"/>
</dbReference>
<feature type="compositionally biased region" description="Acidic residues" evidence="1">
    <location>
        <begin position="333"/>
        <end position="342"/>
    </location>
</feature>
<proteinExistence type="predicted"/>
<sequence>MIARRIDAAAAAAAAAAAIFGILSSSSIIGCCCALLPSPPLPRHRHPVRHIVRPRLLPIAERPTHHRHRRRRRRRRPPSSTARWFGPTDDDMVDEDNDEALLESVESSTLINLCESYSLSSSGTKADMLRRLREYAEERAEEDRARRAGRARRVESNLEGKARHSIVGDDGGSFGGYDDDDDDEARGYFYYAAAETSTPGGKTLPTPAAAVGGRKSPSLITAPVLPIDVVPNANGERVVTIYSTSDRNDLTGATYQPGVAADFSLDSASQYRRRKGTTIDDIATTGEQDAAIGARRRGDAADSGKNLEWAKREISELVRNLLATTGAPAFQDNYDDDEDDNGDGGGNISSRSNAFASPYGFVGFDPDRVPPDVLSGASPALRAGDGRTLKEVLSEYELQAIGHDGYNADDRSKGGGHYRVVEEVGSFLEGYRKAEVRRIARETSTMMLDRLVKEGVKGLDLLLAGMAREGDNNNDRGGMRASSEGGELNGALVRYLEEAIRSQERRVKRPPVAPRVDDYYGDDGGVVETDLMWNVTRGEDGTMIETIDPNTPMVKRMLREELEKTTKNGDGGAGGAASDALLITMTVQEKILLLLKLLRDRVKVEAVVGNDAHARNLKLLAYALRAANDEERHSLILDELGHSLDALDVFSDLVTASLDYAEARSNDDFMPGDRRSLTISPVLDISKLQKIKVIVERIKTKQSWKASGGL</sequence>
<dbReference type="Proteomes" id="UP001530377">
    <property type="component" value="Unassembled WGS sequence"/>
</dbReference>
<protein>
    <recommendedName>
        <fullName evidence="2">SAP domain-containing protein</fullName>
    </recommendedName>
</protein>
<feature type="compositionally biased region" description="Basic residues" evidence="1">
    <location>
        <begin position="64"/>
        <end position="77"/>
    </location>
</feature>